<comment type="caution">
    <text evidence="2">The sequence shown here is derived from an EMBL/GenBank/DDBJ whole genome shotgun (WGS) entry which is preliminary data.</text>
</comment>
<accession>A0A9X2Q231</accession>
<feature type="region of interest" description="Disordered" evidence="1">
    <location>
        <begin position="496"/>
        <end position="562"/>
    </location>
</feature>
<evidence type="ECO:0000313" key="2">
    <source>
        <dbReference type="EMBL" id="MCS3709816.1"/>
    </source>
</evidence>
<dbReference type="EMBL" id="JANUAE010000004">
    <property type="protein sequence ID" value="MCS3709816.1"/>
    <property type="molecule type" value="Genomic_DNA"/>
</dbReference>
<evidence type="ECO:0000256" key="1">
    <source>
        <dbReference type="SAM" id="MobiDB-lite"/>
    </source>
</evidence>
<feature type="compositionally biased region" description="Acidic residues" evidence="1">
    <location>
        <begin position="551"/>
        <end position="562"/>
    </location>
</feature>
<gene>
    <name evidence="2" type="ORF">GGP61_001420</name>
</gene>
<dbReference type="AlphaFoldDB" id="A0A9X2Q231"/>
<evidence type="ECO:0000313" key="3">
    <source>
        <dbReference type="Proteomes" id="UP001155057"/>
    </source>
</evidence>
<feature type="compositionally biased region" description="Polar residues" evidence="1">
    <location>
        <begin position="1"/>
        <end position="10"/>
    </location>
</feature>
<feature type="compositionally biased region" description="Basic and acidic residues" evidence="1">
    <location>
        <begin position="379"/>
        <end position="392"/>
    </location>
</feature>
<protein>
    <recommendedName>
        <fullName evidence="4">PcfJ-like protein</fullName>
    </recommendedName>
</protein>
<organism evidence="2 3">
    <name type="scientific">Salinibacter ruber</name>
    <dbReference type="NCBI Taxonomy" id="146919"/>
    <lineage>
        <taxon>Bacteria</taxon>
        <taxon>Pseudomonadati</taxon>
        <taxon>Rhodothermota</taxon>
        <taxon>Rhodothermia</taxon>
        <taxon>Rhodothermales</taxon>
        <taxon>Salinibacteraceae</taxon>
        <taxon>Salinibacter</taxon>
    </lineage>
</organism>
<name>A0A9X2Q231_9BACT</name>
<dbReference type="RefSeq" id="WP_259123689.1">
    <property type="nucleotide sequence ID" value="NZ_JANTZO010000005.1"/>
</dbReference>
<feature type="region of interest" description="Disordered" evidence="1">
    <location>
        <begin position="379"/>
        <end position="408"/>
    </location>
</feature>
<dbReference type="Proteomes" id="UP001155057">
    <property type="component" value="Unassembled WGS sequence"/>
</dbReference>
<sequence>MTQLERTQPQAAAGSVLEGPTKKDGGASGLSVDQMLETTVERRDDKGPVKHRIARLDYHHVPQGPYDGEETDDHFEVYYVPEHECFQYGRASASHLPPLGLIATRRLYLEWARCLSMTWDKDALTGHEGLDVAARTALRREGRDLSMKIAAHMLAPKIRKVHAVADAEALVLQRKAFATLGKVPKWAFTPERVADRARRYGWPEPTYAAKDFRRLRWFRLALSSHKQAEHSMYQRLREASGRVRKALAHMPRGISGSVLEGALRQLDQTSKPPSRRLTWIALSMSAGSGDVYGMLAEAVQRASSYEVRKSLKRARALRAAQRPDRSEASFYIHSEAKARDMIHWIGDVNGAEDPSLHCTERTSLSNWVERSGRFHREAAQRRREAQSREVLRKSPFQTGYRPQELPANTDALVTPTAVRREGIEMDHCVHSFAGDVVKGRTIILHYEGDQSDATIELRRRNGHWTIGQVQGPDNRKTPACAKGRAAVESWLEDNPTIEPPVMDIGNASVPRDDRPLRKTLAREQGALETGNETRERGGGASPKWKAKPQRDEEEDDSPDLPF</sequence>
<feature type="region of interest" description="Disordered" evidence="1">
    <location>
        <begin position="1"/>
        <end position="33"/>
    </location>
</feature>
<evidence type="ECO:0008006" key="4">
    <source>
        <dbReference type="Google" id="ProtNLM"/>
    </source>
</evidence>
<reference evidence="2" key="1">
    <citation type="submission" date="2022-08" db="EMBL/GenBank/DDBJ databases">
        <title>Genomic Encyclopedia of Type Strains, Phase V (KMG-V): Genome sequencing to study the core and pangenomes of soil and plant-associated prokaryotes.</title>
        <authorList>
            <person name="Whitman W."/>
        </authorList>
    </citation>
    <scope>NUCLEOTIDE SEQUENCE</scope>
    <source>
        <strain evidence="2">SP3049</strain>
    </source>
</reference>
<proteinExistence type="predicted"/>